<accession>A9KDP3</accession>
<proteinExistence type="predicted"/>
<dbReference type="Gene3D" id="1.10.10.410">
    <property type="match status" value="1"/>
</dbReference>
<dbReference type="PANTHER" id="PTHR28055">
    <property type="entry name" value="ALTERED INHERITANCE OF MITOCHONDRIA PROTEIN 41, MITOCHONDRIAL"/>
    <property type="match status" value="1"/>
</dbReference>
<dbReference type="KEGG" id="cbd:CBUD_0395"/>
<dbReference type="Pfam" id="PF09424">
    <property type="entry name" value="YqeY"/>
    <property type="match status" value="1"/>
</dbReference>
<dbReference type="HOGENOM" id="CLU_079430_2_2_6"/>
<dbReference type="InterPro" id="IPR019004">
    <property type="entry name" value="YqeY/Aim41"/>
</dbReference>
<dbReference type="PANTHER" id="PTHR28055:SF1">
    <property type="entry name" value="ALTERED INHERITANCE OF MITOCHONDRIA PROTEIN 41, MITOCHONDRIAL"/>
    <property type="match status" value="1"/>
</dbReference>
<sequence length="149" mass="16762">MTESLKNRIQEDMKAAMRAQEKGRLGTIRLLLAAIKQREIDEQITLDDAGVMKVIEKMIKQRRDSITQYEAGNRPDLAEKEKQEIDVLQAYLPEALSDAEIDIAVKQAMEETGATSMKDMGQLMGVLKGKLQGRVDMSMVSKKVKEHLS</sequence>
<reference evidence="1 2" key="1">
    <citation type="journal article" date="2009" name="Infect. Immun.">
        <title>Comparative genomics reveal extensive transposon-mediated genomic plasticity and diversity among potential effector proteins within the genus Coxiella.</title>
        <authorList>
            <person name="Beare P.A."/>
            <person name="Unsworth N."/>
            <person name="Andoh M."/>
            <person name="Voth D.E."/>
            <person name="Omsland A."/>
            <person name="Gilk S.D."/>
            <person name="Williams K.P."/>
            <person name="Sobral B.W."/>
            <person name="Kupko J.J.III."/>
            <person name="Porcella S.F."/>
            <person name="Samuel J.E."/>
            <person name="Heinzen R.A."/>
        </authorList>
    </citation>
    <scope>NUCLEOTIDE SEQUENCE [LARGE SCALE GENOMIC DNA]</scope>
    <source>
        <strain evidence="1 2">Dugway 5J108-111</strain>
    </source>
</reference>
<dbReference type="InterPro" id="IPR003789">
    <property type="entry name" value="Asn/Gln_tRNA_amidoTrase-B-like"/>
</dbReference>
<dbReference type="Gene3D" id="1.10.1510.10">
    <property type="entry name" value="Uncharacterised protein YqeY/AIM41 PF09424, N-terminal domain"/>
    <property type="match status" value="1"/>
</dbReference>
<dbReference type="EMBL" id="CP000733">
    <property type="protein sequence ID" value="ABS77665.1"/>
    <property type="molecule type" value="Genomic_DNA"/>
</dbReference>
<organism evidence="1 2">
    <name type="scientific">Coxiella burnetii (strain Dugway 5J108-111)</name>
    <dbReference type="NCBI Taxonomy" id="434922"/>
    <lineage>
        <taxon>Bacteria</taxon>
        <taxon>Pseudomonadati</taxon>
        <taxon>Pseudomonadota</taxon>
        <taxon>Gammaproteobacteria</taxon>
        <taxon>Legionellales</taxon>
        <taxon>Coxiellaceae</taxon>
        <taxon>Coxiella</taxon>
    </lineage>
</organism>
<name>A9KDP3_COXBN</name>
<dbReference type="GO" id="GO:0016884">
    <property type="term" value="F:carbon-nitrogen ligase activity, with glutamine as amido-N-donor"/>
    <property type="evidence" value="ECO:0007669"/>
    <property type="project" value="InterPro"/>
</dbReference>
<evidence type="ECO:0000313" key="1">
    <source>
        <dbReference type="EMBL" id="ABS77665.1"/>
    </source>
</evidence>
<dbReference type="InterPro" id="IPR023168">
    <property type="entry name" value="GatB_Yqey_C_2"/>
</dbReference>
<dbReference type="InterPro" id="IPR042184">
    <property type="entry name" value="YqeY/Aim41_N"/>
</dbReference>
<dbReference type="SUPFAM" id="SSF89095">
    <property type="entry name" value="GatB/YqeY motif"/>
    <property type="match status" value="1"/>
</dbReference>
<protein>
    <submittedName>
        <fullName evidence="1">GatB/Yqey domain protein</fullName>
    </submittedName>
</protein>
<gene>
    <name evidence="1" type="ordered locus">CBUD_0395</name>
</gene>
<dbReference type="AlphaFoldDB" id="A9KDP3"/>
<dbReference type="Proteomes" id="UP000008555">
    <property type="component" value="Chromosome"/>
</dbReference>
<dbReference type="RefSeq" id="WP_011996559.1">
    <property type="nucleotide sequence ID" value="NC_009727.1"/>
</dbReference>
<evidence type="ECO:0000313" key="2">
    <source>
        <dbReference type="Proteomes" id="UP000008555"/>
    </source>
</evidence>